<dbReference type="PANTHER" id="PTHR37422:SF17">
    <property type="entry name" value="O-ANTIGEN LIGASE"/>
    <property type="match status" value="1"/>
</dbReference>
<sequence>MLIRRDSFNFFCLTALFYLVLVRSTNMGFGYPAAQHLLGHISYTPQKFMQMAQLALIALFFFFTGKRLLAQMRISVLAYIIIAFSLLSILFSPNSSLALRYLISVSVVSIPVFLYYRYYGPEALYNTLVTFFTAVVVLNVLYVIVFPQYAIMNGVHAGSWRGLFVHKNGAGSFFAVISIIFFQRWWFESKRRDMKQLGLFLCCLLMVIMSQSITALLTMVIVMTTFFFVRFVIAKPLIRQKIVLLTFYSVGLIFSVTLLNVFLYDILILLGKDPTLTGRTGLWEVLFGLIFERPLFGYGIGVFSRPEIMYQYSSAFGWAAKTTHSSYMDLALGIGIPGSIAVFIWIGKSMFSALMSKTITHTYEQQLAVAIGVITGGLTIASASSGVLLSNAFIWVLVLSMILFCHSREVEDEVQPD</sequence>
<dbReference type="InterPro" id="IPR007016">
    <property type="entry name" value="O-antigen_ligase-rel_domated"/>
</dbReference>
<dbReference type="Proteomes" id="UP000016895">
    <property type="component" value="Chromosome 2"/>
</dbReference>
<feature type="transmembrane region" description="Helical" evidence="5">
    <location>
        <begin position="128"/>
        <end position="150"/>
    </location>
</feature>
<accession>U4K7N7</accession>
<feature type="transmembrane region" description="Helical" evidence="5">
    <location>
        <begin position="48"/>
        <end position="64"/>
    </location>
</feature>
<evidence type="ECO:0000256" key="3">
    <source>
        <dbReference type="ARBA" id="ARBA00022989"/>
    </source>
</evidence>
<feature type="transmembrane region" description="Helical" evidence="5">
    <location>
        <begin position="324"/>
        <end position="346"/>
    </location>
</feature>
<dbReference type="InterPro" id="IPR051533">
    <property type="entry name" value="WaaL-like"/>
</dbReference>
<dbReference type="EMBL" id="FO203527">
    <property type="protein sequence ID" value="CCO61342.1"/>
    <property type="molecule type" value="Genomic_DNA"/>
</dbReference>
<dbReference type="GO" id="GO:0016020">
    <property type="term" value="C:membrane"/>
    <property type="evidence" value="ECO:0007669"/>
    <property type="project" value="UniProtKB-SubCell"/>
</dbReference>
<comment type="subcellular location">
    <subcellularLocation>
        <location evidence="1">Membrane</location>
        <topology evidence="1">Multi-pass membrane protein</topology>
    </subcellularLocation>
</comment>
<evidence type="ECO:0000256" key="2">
    <source>
        <dbReference type="ARBA" id="ARBA00022692"/>
    </source>
</evidence>
<keyword evidence="2 5" id="KW-0812">Transmembrane</keyword>
<feature type="transmembrane region" description="Helical" evidence="5">
    <location>
        <begin position="247"/>
        <end position="270"/>
    </location>
</feature>
<reference evidence="7 8" key="1">
    <citation type="journal article" date="2013" name="ISME J.">
        <title>Comparative genomics of pathogenic lineages of Vibrio nigripulchritudo identifies virulence-associated traits.</title>
        <authorList>
            <person name="Goudenege D."/>
            <person name="Labreuche Y."/>
            <person name="Krin E."/>
            <person name="Ansquer D."/>
            <person name="Mangenot S."/>
            <person name="Calteau A."/>
            <person name="Medigue C."/>
            <person name="Mazel D."/>
            <person name="Polz M.F."/>
            <person name="Le Roux F."/>
        </authorList>
    </citation>
    <scope>NUCLEOTIDE SEQUENCE [LARGE SCALE GENOMIC DNA]</scope>
    <source>
        <strain evidence="8">SnF1</strain>
    </source>
</reference>
<feature type="transmembrane region" description="Helical" evidence="5">
    <location>
        <begin position="199"/>
        <end position="227"/>
    </location>
</feature>
<keyword evidence="8" id="KW-1185">Reference proteome</keyword>
<dbReference type="OrthoDB" id="5903567at2"/>
<evidence type="ECO:0000313" key="7">
    <source>
        <dbReference type="EMBL" id="CCO61342.1"/>
    </source>
</evidence>
<evidence type="ECO:0000256" key="5">
    <source>
        <dbReference type="SAM" id="Phobius"/>
    </source>
</evidence>
<evidence type="ECO:0000256" key="4">
    <source>
        <dbReference type="ARBA" id="ARBA00023136"/>
    </source>
</evidence>
<name>U4K7N7_9VIBR</name>
<keyword evidence="4 5" id="KW-0472">Membrane</keyword>
<feature type="domain" description="O-antigen ligase-related" evidence="6">
    <location>
        <begin position="199"/>
        <end position="342"/>
    </location>
</feature>
<keyword evidence="3 5" id="KW-1133">Transmembrane helix</keyword>
<keyword evidence="7" id="KW-0436">Ligase</keyword>
<feature type="transmembrane region" description="Helical" evidence="5">
    <location>
        <begin position="367"/>
        <end position="383"/>
    </location>
</feature>
<feature type="transmembrane region" description="Helical" evidence="5">
    <location>
        <begin position="76"/>
        <end position="92"/>
    </location>
</feature>
<dbReference type="RefSeq" id="WP_004405810.1">
    <property type="nucleotide sequence ID" value="NC_022543.1"/>
</dbReference>
<dbReference type="KEGG" id="vni:VIBNI_B1607"/>
<dbReference type="PATRIC" id="fig|1260221.3.peg.5195"/>
<dbReference type="eggNOG" id="COG3307">
    <property type="taxonomic scope" value="Bacteria"/>
</dbReference>
<dbReference type="GO" id="GO:0016874">
    <property type="term" value="F:ligase activity"/>
    <property type="evidence" value="ECO:0007669"/>
    <property type="project" value="UniProtKB-KW"/>
</dbReference>
<dbReference type="PANTHER" id="PTHR37422">
    <property type="entry name" value="TEICHURONIC ACID BIOSYNTHESIS PROTEIN TUAE"/>
    <property type="match status" value="1"/>
</dbReference>
<proteinExistence type="predicted"/>
<feature type="transmembrane region" description="Helical" evidence="5">
    <location>
        <begin position="98"/>
        <end position="116"/>
    </location>
</feature>
<feature type="transmembrane region" description="Helical" evidence="5">
    <location>
        <begin position="170"/>
        <end position="187"/>
    </location>
</feature>
<dbReference type="Pfam" id="PF04932">
    <property type="entry name" value="Wzy_C"/>
    <property type="match status" value="1"/>
</dbReference>
<evidence type="ECO:0000259" key="6">
    <source>
        <dbReference type="Pfam" id="PF04932"/>
    </source>
</evidence>
<feature type="transmembrane region" description="Helical" evidence="5">
    <location>
        <begin position="282"/>
        <end position="304"/>
    </location>
</feature>
<dbReference type="AlphaFoldDB" id="U4K7N7"/>
<dbReference type="STRING" id="28173.VIBNI_B1607"/>
<evidence type="ECO:0000256" key="1">
    <source>
        <dbReference type="ARBA" id="ARBA00004141"/>
    </source>
</evidence>
<protein>
    <submittedName>
        <fullName evidence="7">Putative Lipid A core-O-antigen ligase and related enzyme</fullName>
    </submittedName>
</protein>
<evidence type="ECO:0000313" key="8">
    <source>
        <dbReference type="Proteomes" id="UP000016895"/>
    </source>
</evidence>
<organism evidence="7 8">
    <name type="scientific">Vibrio nigripulchritudo</name>
    <dbReference type="NCBI Taxonomy" id="28173"/>
    <lineage>
        <taxon>Bacteria</taxon>
        <taxon>Pseudomonadati</taxon>
        <taxon>Pseudomonadota</taxon>
        <taxon>Gammaproteobacteria</taxon>
        <taxon>Vibrionales</taxon>
        <taxon>Vibrionaceae</taxon>
        <taxon>Vibrio</taxon>
    </lineage>
</organism>
<gene>
    <name evidence="7" type="ORF">VIBNI_B1607</name>
</gene>